<dbReference type="NCBIfam" id="NF007451">
    <property type="entry name" value="PRK10016.1"/>
    <property type="match status" value="1"/>
</dbReference>
<dbReference type="InterPro" id="IPR011256">
    <property type="entry name" value="Reg_factor_effector_dom_sf"/>
</dbReference>
<evidence type="ECO:0000259" key="4">
    <source>
        <dbReference type="SMART" id="SM00871"/>
    </source>
</evidence>
<dbReference type="Proteomes" id="UP000007843">
    <property type="component" value="Chromosome"/>
</dbReference>
<keyword evidence="1 3" id="KW-0963">Cytoplasm</keyword>
<keyword evidence="2 3" id="KW-0346">Stress response</keyword>
<evidence type="ECO:0000313" key="6">
    <source>
        <dbReference type="Proteomes" id="UP000007843"/>
    </source>
</evidence>
<dbReference type="AlphaFoldDB" id="A0A0H3HBU2"/>
<dbReference type="InterPro" id="IPR029442">
    <property type="entry name" value="GyrI-like"/>
</dbReference>
<dbReference type="SMART" id="SM00871">
    <property type="entry name" value="AraC_E_bind"/>
    <property type="match status" value="1"/>
</dbReference>
<dbReference type="InterPro" id="IPR050908">
    <property type="entry name" value="SmbC-like"/>
</dbReference>
<dbReference type="HAMAP" id="MF_01896">
    <property type="entry name" value="DNA_gyrase_inhibitor"/>
    <property type="match status" value="1"/>
</dbReference>
<evidence type="ECO:0000313" key="5">
    <source>
        <dbReference type="EMBL" id="AEX06692.1"/>
    </source>
</evidence>
<comment type="similarity">
    <text evidence="3">Belongs to the DNA gyrase inhibitor family.</text>
</comment>
<dbReference type="RefSeq" id="WP_014230015.1">
    <property type="nucleotide sequence ID" value="NC_016612.1"/>
</dbReference>
<protein>
    <recommendedName>
        <fullName evidence="3">DNA gyrase inhibitor</fullName>
    </recommendedName>
</protein>
<dbReference type="GO" id="GO:0008657">
    <property type="term" value="F:DNA topoisomerase type II (double strand cut, ATP-hydrolyzing) inhibitor activity"/>
    <property type="evidence" value="ECO:0007669"/>
    <property type="project" value="UniProtKB-UniRule"/>
</dbReference>
<accession>A0A0H3HBU2</accession>
<dbReference type="GO" id="GO:0005737">
    <property type="term" value="C:cytoplasm"/>
    <property type="evidence" value="ECO:0007669"/>
    <property type="project" value="UniProtKB-SubCell"/>
</dbReference>
<dbReference type="PANTHER" id="PTHR40055">
    <property type="entry name" value="TRANSCRIPTIONAL REGULATOR YGIV-RELATED"/>
    <property type="match status" value="1"/>
</dbReference>
<evidence type="ECO:0000256" key="3">
    <source>
        <dbReference type="HAMAP-Rule" id="MF_01896"/>
    </source>
</evidence>
<dbReference type="HOGENOM" id="CLU_113664_3_2_6"/>
<evidence type="ECO:0000256" key="2">
    <source>
        <dbReference type="ARBA" id="ARBA00023016"/>
    </source>
</evidence>
<comment type="subcellular location">
    <subcellularLocation>
        <location evidence="3">Cytoplasm</location>
    </subcellularLocation>
</comment>
<evidence type="ECO:0000256" key="1">
    <source>
        <dbReference type="ARBA" id="ARBA00022490"/>
    </source>
</evidence>
<sequence length="157" mass="17931">MDYNVKSVGKKKIAGFHLVGPWEQTVKQGFEQLMMWVDNSQVPAQEWVAVYYDNPDEVPAEKLRCDTAVTVADDYQIPEGSEGVMMTEIAGGDYAVARARVENFDFATPWYQFFESLMESKTHQMAMKPCFEVYLNDGNQDGYWDIDMYVAVEPAVK</sequence>
<dbReference type="PANTHER" id="PTHR40055:SF2">
    <property type="entry name" value="DNA GYRASE INHIBITOR"/>
    <property type="match status" value="1"/>
</dbReference>
<comment type="function">
    <text evidence="3">Inhibits the supercoiling activity of DNA gyrase. Acts by inhibiting DNA gyrase at an early step, prior to (or at the step of) binding of DNA by the gyrase. It protects cells against toxins that target DNA gyrase, by inhibiting activity of these toxins and reducing the formation of lethal double-strand breaks in the cell.</text>
</comment>
<gene>
    <name evidence="3" type="primary">sbmC</name>
    <name evidence="5" type="ordered locus">KOX_24885</name>
</gene>
<dbReference type="KEGG" id="kox:KOX_24885"/>
<organism evidence="5 6">
    <name type="scientific">Klebsiella michiganensis (strain ATCC 8724 / DSM 4798 / JCM 20051 / NBRC 3318 / NRRL B-199 / KCTC 1686 / BUCSAV 143 / CCM 1901)</name>
    <dbReference type="NCBI Taxonomy" id="1006551"/>
    <lineage>
        <taxon>Bacteria</taxon>
        <taxon>Pseudomonadati</taxon>
        <taxon>Pseudomonadota</taxon>
        <taxon>Gammaproteobacteria</taxon>
        <taxon>Enterobacterales</taxon>
        <taxon>Enterobacteriaceae</taxon>
        <taxon>Klebsiella/Raoultella group</taxon>
        <taxon>Klebsiella</taxon>
    </lineage>
</organism>
<proteinExistence type="inferred from homology"/>
<dbReference type="InterPro" id="IPR024911">
    <property type="entry name" value="SmbC"/>
</dbReference>
<dbReference type="SUPFAM" id="SSF55136">
    <property type="entry name" value="Probable bacterial effector-binding domain"/>
    <property type="match status" value="1"/>
</dbReference>
<reference evidence="5 6" key="1">
    <citation type="journal article" date="2012" name="J. Bacteriol.">
        <title>Complete genome sequence of Klebsiella oxytoca KCTC 1686, used in production of 2,3-butanediol.</title>
        <authorList>
            <person name="Shin S.H."/>
            <person name="Kim S."/>
            <person name="Kim J.Y."/>
            <person name="Lee S."/>
            <person name="Um Y."/>
            <person name="Oh M.K."/>
            <person name="Kim Y.R."/>
            <person name="Lee J."/>
            <person name="Yang K.S."/>
        </authorList>
    </citation>
    <scope>NUCLEOTIDE SEQUENCE [LARGE SCALE GENOMIC DNA]</scope>
    <source>
        <strain evidence="6">ATCC 8724 / DSM 4798 / JCM 20051 / NBRC 3318 / NRRL B-199 / KCTC 1686</strain>
    </source>
</reference>
<name>A0A0H3HBU2_KLEM8</name>
<feature type="domain" description="AraC effector-binding" evidence="4">
    <location>
        <begin position="1"/>
        <end position="153"/>
    </location>
</feature>
<dbReference type="InterPro" id="IPR010499">
    <property type="entry name" value="AraC_E-bd"/>
</dbReference>
<dbReference type="EMBL" id="CP003218">
    <property type="protein sequence ID" value="AEX06692.1"/>
    <property type="molecule type" value="Genomic_DNA"/>
</dbReference>
<dbReference type="Pfam" id="PF06445">
    <property type="entry name" value="GyrI-like"/>
    <property type="match status" value="1"/>
</dbReference>
<comment type="subunit">
    <text evidence="3">Interacts with DNA gyrase.</text>
</comment>
<dbReference type="Gene3D" id="3.20.80.10">
    <property type="entry name" value="Regulatory factor, effector binding domain"/>
    <property type="match status" value="1"/>
</dbReference>